<feature type="compositionally biased region" description="Polar residues" evidence="1">
    <location>
        <begin position="51"/>
        <end position="77"/>
    </location>
</feature>
<organism evidence="2">
    <name type="scientific">bioreactor metagenome</name>
    <dbReference type="NCBI Taxonomy" id="1076179"/>
    <lineage>
        <taxon>unclassified sequences</taxon>
        <taxon>metagenomes</taxon>
        <taxon>ecological metagenomes</taxon>
    </lineage>
</organism>
<sequence>MQLSQKESSLLKDLKGQEQLCVDKYTKHASCASDPQLKDLFNQIAQTEQQHLDTITQMEKGTVPSTGGGSQKSQPTFKATYGAADNQDKQNDSYLCSDVLSTEKHASHLYDTCVFEFKDEKARDALNHIQKEEQEHGKMIYDYMSANGMYS</sequence>
<dbReference type="InterPro" id="IPR012851">
    <property type="entry name" value="Spore_coat_CotF-like"/>
</dbReference>
<protein>
    <recommendedName>
        <fullName evidence="3">Spore coat protein</fullName>
    </recommendedName>
</protein>
<feature type="region of interest" description="Disordered" evidence="1">
    <location>
        <begin position="51"/>
        <end position="85"/>
    </location>
</feature>
<evidence type="ECO:0000256" key="1">
    <source>
        <dbReference type="SAM" id="MobiDB-lite"/>
    </source>
</evidence>
<gene>
    <name evidence="2" type="ORF">SDC9_68973</name>
</gene>
<dbReference type="AlphaFoldDB" id="A0A644Y3F3"/>
<dbReference type="EMBL" id="VSSQ01003826">
    <property type="protein sequence ID" value="MPM22518.1"/>
    <property type="molecule type" value="Genomic_DNA"/>
</dbReference>
<dbReference type="Pfam" id="PF07875">
    <property type="entry name" value="Coat_F"/>
    <property type="match status" value="1"/>
</dbReference>
<evidence type="ECO:0000313" key="2">
    <source>
        <dbReference type="EMBL" id="MPM22518.1"/>
    </source>
</evidence>
<reference evidence="2" key="1">
    <citation type="submission" date="2019-08" db="EMBL/GenBank/DDBJ databases">
        <authorList>
            <person name="Kucharzyk K."/>
            <person name="Murdoch R.W."/>
            <person name="Higgins S."/>
            <person name="Loffler F."/>
        </authorList>
    </citation>
    <scope>NUCLEOTIDE SEQUENCE</scope>
</reference>
<proteinExistence type="predicted"/>
<name>A0A644Y3F3_9ZZZZ</name>
<dbReference type="InterPro" id="IPR009078">
    <property type="entry name" value="Ferritin-like_SF"/>
</dbReference>
<dbReference type="CDD" id="cd00657">
    <property type="entry name" value="Ferritin_like"/>
    <property type="match status" value="1"/>
</dbReference>
<evidence type="ECO:0008006" key="3">
    <source>
        <dbReference type="Google" id="ProtNLM"/>
    </source>
</evidence>
<comment type="caution">
    <text evidence="2">The sequence shown here is derived from an EMBL/GenBank/DDBJ whole genome shotgun (WGS) entry which is preliminary data.</text>
</comment>
<accession>A0A644Y3F3</accession>
<dbReference type="SUPFAM" id="SSF47240">
    <property type="entry name" value="Ferritin-like"/>
    <property type="match status" value="1"/>
</dbReference>
<dbReference type="Gene3D" id="1.20.120.660">
    <property type="entry name" value="IL-4 antagonist (De novo design) like domain"/>
    <property type="match status" value="2"/>
</dbReference>